<accession>A0AAD4BSM1</accession>
<sequence length="217" mass="24394">MCGPGGREVVWGVETSMVQVEIQRQGDGSWIRVEHATRNVNEWFFFPCSGSTSVLSSRKRGGIDERTSVQHATRDGRGRKVLPCSPLRSDRAISLSWVGKSHEGKPKDSPRSRNSACDCQWKMSTHYMCVLFATRRDMDVDSVHVQNFLFHSLLCFFLGMRSLSHDESCFVSCCPCLSMSRNAIECKIIRSDDILYPEKFTSSASTTHDSPFEGLLA</sequence>
<reference evidence="1" key="2">
    <citation type="journal article" date="2020" name="Nat. Commun.">
        <title>Large-scale genome sequencing of mycorrhizal fungi provides insights into the early evolution of symbiotic traits.</title>
        <authorList>
            <person name="Miyauchi S."/>
            <person name="Kiss E."/>
            <person name="Kuo A."/>
            <person name="Drula E."/>
            <person name="Kohler A."/>
            <person name="Sanchez-Garcia M."/>
            <person name="Morin E."/>
            <person name="Andreopoulos B."/>
            <person name="Barry K.W."/>
            <person name="Bonito G."/>
            <person name="Buee M."/>
            <person name="Carver A."/>
            <person name="Chen C."/>
            <person name="Cichocki N."/>
            <person name="Clum A."/>
            <person name="Culley D."/>
            <person name="Crous P.W."/>
            <person name="Fauchery L."/>
            <person name="Girlanda M."/>
            <person name="Hayes R.D."/>
            <person name="Keri Z."/>
            <person name="LaButti K."/>
            <person name="Lipzen A."/>
            <person name="Lombard V."/>
            <person name="Magnuson J."/>
            <person name="Maillard F."/>
            <person name="Murat C."/>
            <person name="Nolan M."/>
            <person name="Ohm R.A."/>
            <person name="Pangilinan J."/>
            <person name="Pereira M.F."/>
            <person name="Perotto S."/>
            <person name="Peter M."/>
            <person name="Pfister S."/>
            <person name="Riley R."/>
            <person name="Sitrit Y."/>
            <person name="Stielow J.B."/>
            <person name="Szollosi G."/>
            <person name="Zifcakova L."/>
            <person name="Stursova M."/>
            <person name="Spatafora J.W."/>
            <person name="Tedersoo L."/>
            <person name="Vaario L.M."/>
            <person name="Yamada A."/>
            <person name="Yan M."/>
            <person name="Wang P."/>
            <person name="Xu J."/>
            <person name="Bruns T."/>
            <person name="Baldrian P."/>
            <person name="Vilgalys R."/>
            <person name="Dunand C."/>
            <person name="Henrissat B."/>
            <person name="Grigoriev I.V."/>
            <person name="Hibbett D."/>
            <person name="Nagy L.G."/>
            <person name="Martin F.M."/>
        </authorList>
    </citation>
    <scope>NUCLEOTIDE SEQUENCE</scope>
    <source>
        <strain evidence="1">BED1</strain>
    </source>
</reference>
<evidence type="ECO:0000313" key="2">
    <source>
        <dbReference type="Proteomes" id="UP001194468"/>
    </source>
</evidence>
<dbReference type="EMBL" id="WHUW01000016">
    <property type="protein sequence ID" value="KAF8438378.1"/>
    <property type="molecule type" value="Genomic_DNA"/>
</dbReference>
<evidence type="ECO:0000313" key="1">
    <source>
        <dbReference type="EMBL" id="KAF8438378.1"/>
    </source>
</evidence>
<comment type="caution">
    <text evidence="1">The sequence shown here is derived from an EMBL/GenBank/DDBJ whole genome shotgun (WGS) entry which is preliminary data.</text>
</comment>
<protein>
    <submittedName>
        <fullName evidence="1">Uncharacterized protein</fullName>
    </submittedName>
</protein>
<gene>
    <name evidence="1" type="ORF">L210DRAFT_2261987</name>
</gene>
<proteinExistence type="predicted"/>
<reference evidence="1" key="1">
    <citation type="submission" date="2019-10" db="EMBL/GenBank/DDBJ databases">
        <authorList>
            <consortium name="DOE Joint Genome Institute"/>
            <person name="Kuo A."/>
            <person name="Miyauchi S."/>
            <person name="Kiss E."/>
            <person name="Drula E."/>
            <person name="Kohler A."/>
            <person name="Sanchez-Garcia M."/>
            <person name="Andreopoulos B."/>
            <person name="Barry K.W."/>
            <person name="Bonito G."/>
            <person name="Buee M."/>
            <person name="Carver A."/>
            <person name="Chen C."/>
            <person name="Cichocki N."/>
            <person name="Clum A."/>
            <person name="Culley D."/>
            <person name="Crous P.W."/>
            <person name="Fauchery L."/>
            <person name="Girlanda M."/>
            <person name="Hayes R."/>
            <person name="Keri Z."/>
            <person name="LaButti K."/>
            <person name="Lipzen A."/>
            <person name="Lombard V."/>
            <person name="Magnuson J."/>
            <person name="Maillard F."/>
            <person name="Morin E."/>
            <person name="Murat C."/>
            <person name="Nolan M."/>
            <person name="Ohm R."/>
            <person name="Pangilinan J."/>
            <person name="Pereira M."/>
            <person name="Perotto S."/>
            <person name="Peter M."/>
            <person name="Riley R."/>
            <person name="Sitrit Y."/>
            <person name="Stielow B."/>
            <person name="Szollosi G."/>
            <person name="Zifcakova L."/>
            <person name="Stursova M."/>
            <person name="Spatafora J.W."/>
            <person name="Tedersoo L."/>
            <person name="Vaario L.-M."/>
            <person name="Yamada A."/>
            <person name="Yan M."/>
            <person name="Wang P."/>
            <person name="Xu J."/>
            <person name="Bruns T."/>
            <person name="Baldrian P."/>
            <person name="Vilgalys R."/>
            <person name="Henrissat B."/>
            <person name="Grigoriev I.V."/>
            <person name="Hibbett D."/>
            <person name="Nagy L.G."/>
            <person name="Martin F.M."/>
        </authorList>
    </citation>
    <scope>NUCLEOTIDE SEQUENCE</scope>
    <source>
        <strain evidence="1">BED1</strain>
    </source>
</reference>
<dbReference type="Proteomes" id="UP001194468">
    <property type="component" value="Unassembled WGS sequence"/>
</dbReference>
<name>A0AAD4BSM1_BOLED</name>
<organism evidence="1 2">
    <name type="scientific">Boletus edulis BED1</name>
    <dbReference type="NCBI Taxonomy" id="1328754"/>
    <lineage>
        <taxon>Eukaryota</taxon>
        <taxon>Fungi</taxon>
        <taxon>Dikarya</taxon>
        <taxon>Basidiomycota</taxon>
        <taxon>Agaricomycotina</taxon>
        <taxon>Agaricomycetes</taxon>
        <taxon>Agaricomycetidae</taxon>
        <taxon>Boletales</taxon>
        <taxon>Boletineae</taxon>
        <taxon>Boletaceae</taxon>
        <taxon>Boletoideae</taxon>
        <taxon>Boletus</taxon>
    </lineage>
</organism>
<dbReference type="AlphaFoldDB" id="A0AAD4BSM1"/>
<keyword evidence="2" id="KW-1185">Reference proteome</keyword>